<protein>
    <submittedName>
        <fullName evidence="3">Uncharacterized protein</fullName>
    </submittedName>
</protein>
<reference evidence="3" key="2">
    <citation type="journal article" date="2023" name="IMA Fungus">
        <title>Comparative genomic study of the Penicillium genus elucidates a diverse pangenome and 15 lateral gene transfer events.</title>
        <authorList>
            <person name="Petersen C."/>
            <person name="Sorensen T."/>
            <person name="Nielsen M.R."/>
            <person name="Sondergaard T.E."/>
            <person name="Sorensen J.L."/>
            <person name="Fitzpatrick D.A."/>
            <person name="Frisvad J.C."/>
            <person name="Nielsen K.L."/>
        </authorList>
    </citation>
    <scope>NUCLEOTIDE SEQUENCE</scope>
    <source>
        <strain evidence="3">IBT 15544</strain>
    </source>
</reference>
<dbReference type="RefSeq" id="XP_058304198.1">
    <property type="nucleotide sequence ID" value="XM_058457299.1"/>
</dbReference>
<gene>
    <name evidence="3" type="ORF">N7498_010243</name>
</gene>
<dbReference type="OrthoDB" id="3538998at2759"/>
<name>A0A9W9M708_9EURO</name>
<dbReference type="EMBL" id="JAPQKR010000016">
    <property type="protein sequence ID" value="KAJ5191258.1"/>
    <property type="molecule type" value="Genomic_DNA"/>
</dbReference>
<dbReference type="GeneID" id="83184600"/>
<feature type="compositionally biased region" description="Polar residues" evidence="1">
    <location>
        <begin position="236"/>
        <end position="250"/>
    </location>
</feature>
<sequence>MEIYYVSLDVLILAALIPVYSCEYQQTVEDFIALYQKEHLDDIPFWPPPDNAPGGCSCNIGRACKKEILIYDQLTACYNNVTNLERIGYDMDDSISNVEACNCCAESAIRSTIYDTCPNTKPSVMDADWWFNRILEENKWTMCRLYLDDYDCAGDLGYGAENAGGTQKFYNPGEFLKNGTETLYNTNGVVSTPVDGASFTWTYISDVHTVTVRSTDLAVTATITETGSSSIGTGTNSVETGTSSAKTDAGSTAMGMGVISSVSPWGLLTPLGELGLRLI</sequence>
<feature type="signal peptide" evidence="2">
    <location>
        <begin position="1"/>
        <end position="22"/>
    </location>
</feature>
<evidence type="ECO:0000313" key="4">
    <source>
        <dbReference type="Proteomes" id="UP001150904"/>
    </source>
</evidence>
<keyword evidence="2" id="KW-0732">Signal</keyword>
<comment type="caution">
    <text evidence="3">The sequence shown here is derived from an EMBL/GenBank/DDBJ whole genome shotgun (WGS) entry which is preliminary data.</text>
</comment>
<dbReference type="AlphaFoldDB" id="A0A9W9M708"/>
<evidence type="ECO:0000256" key="1">
    <source>
        <dbReference type="SAM" id="MobiDB-lite"/>
    </source>
</evidence>
<organism evidence="3 4">
    <name type="scientific">Penicillium cinerascens</name>
    <dbReference type="NCBI Taxonomy" id="70096"/>
    <lineage>
        <taxon>Eukaryota</taxon>
        <taxon>Fungi</taxon>
        <taxon>Dikarya</taxon>
        <taxon>Ascomycota</taxon>
        <taxon>Pezizomycotina</taxon>
        <taxon>Eurotiomycetes</taxon>
        <taxon>Eurotiomycetidae</taxon>
        <taxon>Eurotiales</taxon>
        <taxon>Aspergillaceae</taxon>
        <taxon>Penicillium</taxon>
    </lineage>
</organism>
<feature type="chain" id="PRO_5040725714" evidence="2">
    <location>
        <begin position="23"/>
        <end position="279"/>
    </location>
</feature>
<accession>A0A9W9M708</accession>
<evidence type="ECO:0000313" key="3">
    <source>
        <dbReference type="EMBL" id="KAJ5191258.1"/>
    </source>
</evidence>
<reference evidence="3" key="1">
    <citation type="submission" date="2022-12" db="EMBL/GenBank/DDBJ databases">
        <authorList>
            <person name="Petersen C."/>
        </authorList>
    </citation>
    <scope>NUCLEOTIDE SEQUENCE</scope>
    <source>
        <strain evidence="3">IBT 15544</strain>
    </source>
</reference>
<evidence type="ECO:0000256" key="2">
    <source>
        <dbReference type="SAM" id="SignalP"/>
    </source>
</evidence>
<keyword evidence="4" id="KW-1185">Reference proteome</keyword>
<feature type="region of interest" description="Disordered" evidence="1">
    <location>
        <begin position="227"/>
        <end position="250"/>
    </location>
</feature>
<proteinExistence type="predicted"/>
<dbReference type="Proteomes" id="UP001150904">
    <property type="component" value="Unassembled WGS sequence"/>
</dbReference>